<keyword evidence="1" id="KW-0472">Membrane</keyword>
<reference evidence="2 3" key="1">
    <citation type="submission" date="2016-06" db="EMBL/GenBank/DDBJ databases">
        <title>Comparative genomics of the ectomycorrhizal sister species Rhizopogon vinicolor and Rhizopogon vesiculosus (Basidiomycota: Boletales) reveals a divergence of the mating type B locus.</title>
        <authorList>
            <consortium name="DOE Joint Genome Institute"/>
            <person name="Mujic A.B."/>
            <person name="Kuo A."/>
            <person name="Tritt A."/>
            <person name="Lipzen A."/>
            <person name="Chen C."/>
            <person name="Johnson J."/>
            <person name="Sharma A."/>
            <person name="Barry K."/>
            <person name="Grigoriev I.V."/>
            <person name="Spatafora J.W."/>
        </authorList>
    </citation>
    <scope>NUCLEOTIDE SEQUENCE [LARGE SCALE GENOMIC DNA]</scope>
    <source>
        <strain evidence="2 3">AM-OR11-026</strain>
    </source>
</reference>
<evidence type="ECO:0000313" key="3">
    <source>
        <dbReference type="Proteomes" id="UP000092154"/>
    </source>
</evidence>
<evidence type="ECO:0000256" key="1">
    <source>
        <dbReference type="SAM" id="Phobius"/>
    </source>
</evidence>
<proteinExistence type="predicted"/>
<organism evidence="2 3">
    <name type="scientific">Rhizopogon vinicolor AM-OR11-026</name>
    <dbReference type="NCBI Taxonomy" id="1314800"/>
    <lineage>
        <taxon>Eukaryota</taxon>
        <taxon>Fungi</taxon>
        <taxon>Dikarya</taxon>
        <taxon>Basidiomycota</taxon>
        <taxon>Agaricomycotina</taxon>
        <taxon>Agaricomycetes</taxon>
        <taxon>Agaricomycetidae</taxon>
        <taxon>Boletales</taxon>
        <taxon>Suillineae</taxon>
        <taxon>Rhizopogonaceae</taxon>
        <taxon>Rhizopogon</taxon>
    </lineage>
</organism>
<evidence type="ECO:0000313" key="2">
    <source>
        <dbReference type="EMBL" id="OAX42873.1"/>
    </source>
</evidence>
<sequence length="170" mass="19002">MENALEVRGVIVQVLILYYVARYERRNTVRSSSERQTWHSTSCSRAVTTVRRVYNAVLKWCSSFLFPTLLSLSLSLSLFAVYDSTPRSPFHSLTQGALRPQIACATRRPTHPAAHFSVRTCASGPGSATRFRPKPIETSEVLSQSLPNRFSATSLNSAPIICHVKVNLKY</sequence>
<dbReference type="Proteomes" id="UP000092154">
    <property type="component" value="Unassembled WGS sequence"/>
</dbReference>
<dbReference type="InParanoid" id="A0A1B7NDE9"/>
<name>A0A1B7NDE9_9AGAM</name>
<protein>
    <submittedName>
        <fullName evidence="2">Uncharacterized protein</fullName>
    </submittedName>
</protein>
<gene>
    <name evidence="2" type="ORF">K503DRAFT_274911</name>
</gene>
<accession>A0A1B7NDE9</accession>
<keyword evidence="3" id="KW-1185">Reference proteome</keyword>
<keyword evidence="1" id="KW-1133">Transmembrane helix</keyword>
<keyword evidence="1" id="KW-0812">Transmembrane</keyword>
<feature type="transmembrane region" description="Helical" evidence="1">
    <location>
        <begin position="64"/>
        <end position="82"/>
    </location>
</feature>
<dbReference type="EMBL" id="KV448148">
    <property type="protein sequence ID" value="OAX42873.1"/>
    <property type="molecule type" value="Genomic_DNA"/>
</dbReference>
<dbReference type="AlphaFoldDB" id="A0A1B7NDE9"/>